<organism evidence="10 11">
    <name type="scientific">Coccomyxa viridis</name>
    <dbReference type="NCBI Taxonomy" id="1274662"/>
    <lineage>
        <taxon>Eukaryota</taxon>
        <taxon>Viridiplantae</taxon>
        <taxon>Chlorophyta</taxon>
        <taxon>core chlorophytes</taxon>
        <taxon>Trebouxiophyceae</taxon>
        <taxon>Trebouxiophyceae incertae sedis</taxon>
        <taxon>Coccomyxaceae</taxon>
        <taxon>Coccomyxa</taxon>
    </lineage>
</organism>
<sequence>MNMEFSGNRWHFGVSGAMGFPPIDWDPPPKQLARVNVNAVAEVDAPKRGGSASVSIDNKRDSTFTVVTIEGYSKPGLLTSLSSTFRDLGLDVGKAEVGGIEGRVSDTFYITTAGGAKLTDAKDIDRLQESLEKVVGTSSRSLQRTASKRPLVGDVNQTGNKSLLYNLMDTYKKSDVLSVEESIVNHVEYTLARSRYSFDDQEAYQAASLSLRDRLIESWNDTQQYFKDVDAKRVYYLSMEFLMGRSLLNALNNLGVVDQYTEALREMGYQLEDLIEKERDAALGNGGLGRLAACFLDSMAALSLPAWGYGIRYQYGMFRQTIVDGFQHEQPDYWLNFGNPWEIERLNVGYPIKFYGHVSVHEEDGRQIFRWNPGEAVTAIAYDNPIPGFGTNNTINLRLWAAKPGQEFDLEAFNTGDYVQAILSRQRAETLSSVLYPDDRTYQGKELRLKQQHFFVSATIQDVVRRYKETHTDFEAFPDKVAFQLNDTHPTIAVAELMRVLMDENKLGWTKSWDITTKVFAFTNHTVLPEALEKWPVSLIEKLLPRHMQIIFDINWRFLQQLRAELGDDSERIGRMSIIEDGFGGDKQVRMAYLAVVASHTVNGVAAIHSDIIRNTIFKDFADLWPEKFQNKTNGVTPRRWLAFCNPPLRQLITDTLGTDAWINDLNLLKGLREHADDPAFQEKWREVKQIAKSKAVEKIAQITGEEIPPHALLDIQVKRIHEYKRQLLNVLGIIWRYDQLKRMTPEQREQVVPRVCVVGGKAAPGYEMAKRIIKLVGAVGAQINNDPATGDLLKLVFVPDYNVSLAEVIIPGSEVSQHISTAGTEASGTGNMKFAMNGSLIIGTMDGANVEIAEEIGEENMFIFGVRAPEVAQLRDERRNFKPDQRFEHVVNLVRKGTFGWADFFEPVMDSITSGGDYYLLANDFPSYIEAQERVDETYKDSAKWTRMSIMSTAGSGFFSSDRTIDEYARDIWRTEPCHVPAPQD</sequence>
<gene>
    <name evidence="10" type="primary">g10155</name>
    <name evidence="10" type="ORF">VP750_LOCUS9137</name>
</gene>
<evidence type="ECO:0000256" key="7">
    <source>
        <dbReference type="ARBA" id="ARBA00023277"/>
    </source>
</evidence>
<keyword evidence="5 8" id="KW-0808">Transferase</keyword>
<proteinExistence type="inferred from homology"/>
<keyword evidence="6 8" id="KW-0663">Pyridoxal phosphate</keyword>
<evidence type="ECO:0000256" key="3">
    <source>
        <dbReference type="ARBA" id="ARBA00006047"/>
    </source>
</evidence>
<evidence type="ECO:0000256" key="4">
    <source>
        <dbReference type="ARBA" id="ARBA00022676"/>
    </source>
</evidence>
<dbReference type="InterPro" id="IPR011833">
    <property type="entry name" value="Glycg_phsphrylas"/>
</dbReference>
<evidence type="ECO:0000256" key="6">
    <source>
        <dbReference type="ARBA" id="ARBA00022898"/>
    </source>
</evidence>
<evidence type="ECO:0000313" key="10">
    <source>
        <dbReference type="EMBL" id="CAL5227231.1"/>
    </source>
</evidence>
<dbReference type="PIRSF" id="PIRSF000460">
    <property type="entry name" value="Pprylas_GlgP"/>
    <property type="match status" value="1"/>
</dbReference>
<dbReference type="InterPro" id="IPR045865">
    <property type="entry name" value="ACT-like_dom_sf"/>
</dbReference>
<evidence type="ECO:0000313" key="11">
    <source>
        <dbReference type="Proteomes" id="UP001497392"/>
    </source>
</evidence>
<evidence type="ECO:0000256" key="2">
    <source>
        <dbReference type="ARBA" id="ARBA00001933"/>
    </source>
</evidence>
<evidence type="ECO:0000256" key="8">
    <source>
        <dbReference type="RuleBase" id="RU000587"/>
    </source>
</evidence>
<protein>
    <recommendedName>
        <fullName evidence="8">Alpha-1,4 glucan phosphorylase</fullName>
        <ecNumber evidence="8">2.4.1.1</ecNumber>
    </recommendedName>
</protein>
<accession>A0ABP1G8X9</accession>
<dbReference type="SUPFAM" id="SSF55021">
    <property type="entry name" value="ACT-like"/>
    <property type="match status" value="1"/>
</dbReference>
<keyword evidence="7 8" id="KW-0119">Carbohydrate metabolism</keyword>
<keyword evidence="11" id="KW-1185">Reference proteome</keyword>
<dbReference type="Proteomes" id="UP001497392">
    <property type="component" value="Unassembled WGS sequence"/>
</dbReference>
<comment type="cofactor">
    <cofactor evidence="2 8">
        <name>pyridoxal 5'-phosphate</name>
        <dbReference type="ChEBI" id="CHEBI:597326"/>
    </cofactor>
</comment>
<dbReference type="NCBIfam" id="TIGR02093">
    <property type="entry name" value="P_ylase"/>
    <property type="match status" value="1"/>
</dbReference>
<dbReference type="InterPro" id="IPR002912">
    <property type="entry name" value="ACT_dom"/>
</dbReference>
<reference evidence="10 11" key="1">
    <citation type="submission" date="2024-06" db="EMBL/GenBank/DDBJ databases">
        <authorList>
            <person name="Kraege A."/>
            <person name="Thomma B."/>
        </authorList>
    </citation>
    <scope>NUCLEOTIDE SEQUENCE [LARGE SCALE GENOMIC DNA]</scope>
</reference>
<dbReference type="PANTHER" id="PTHR11468">
    <property type="entry name" value="GLYCOGEN PHOSPHORYLASE"/>
    <property type="match status" value="1"/>
</dbReference>
<dbReference type="PROSITE" id="PS00102">
    <property type="entry name" value="PHOSPHORYLASE"/>
    <property type="match status" value="1"/>
</dbReference>
<evidence type="ECO:0000256" key="5">
    <source>
        <dbReference type="ARBA" id="ARBA00022679"/>
    </source>
</evidence>
<dbReference type="PANTHER" id="PTHR11468:SF30">
    <property type="entry name" value="ALPHA-1,4 GLUCAN PHOSPHORYLASE"/>
    <property type="match status" value="1"/>
</dbReference>
<comment type="similarity">
    <text evidence="3 8">Belongs to the glycogen phosphorylase family.</text>
</comment>
<comment type="caution">
    <text evidence="10">The sequence shown here is derived from an EMBL/GenBank/DDBJ whole genome shotgun (WGS) entry which is preliminary data.</text>
</comment>
<dbReference type="SUPFAM" id="SSF53756">
    <property type="entry name" value="UDP-Glycosyltransferase/glycogen phosphorylase"/>
    <property type="match status" value="1"/>
</dbReference>
<feature type="domain" description="ACT" evidence="9">
    <location>
        <begin position="66"/>
        <end position="147"/>
    </location>
</feature>
<dbReference type="CDD" id="cd04300">
    <property type="entry name" value="GT35_Glycogen_Phosphorylase"/>
    <property type="match status" value="1"/>
</dbReference>
<keyword evidence="4 8" id="KW-0328">Glycosyltransferase</keyword>
<name>A0ABP1G8X9_9CHLO</name>
<dbReference type="Pfam" id="PF00343">
    <property type="entry name" value="Phosphorylase"/>
    <property type="match status" value="1"/>
</dbReference>
<dbReference type="PROSITE" id="PS51671">
    <property type="entry name" value="ACT"/>
    <property type="match status" value="1"/>
</dbReference>
<evidence type="ECO:0000259" key="9">
    <source>
        <dbReference type="PROSITE" id="PS51671"/>
    </source>
</evidence>
<dbReference type="EMBL" id="CAXHTA020000017">
    <property type="protein sequence ID" value="CAL5227231.1"/>
    <property type="molecule type" value="Genomic_DNA"/>
</dbReference>
<dbReference type="EC" id="2.4.1.1" evidence="8"/>
<dbReference type="InterPro" id="IPR035090">
    <property type="entry name" value="Pyridoxal_P_attach_site"/>
</dbReference>
<comment type="catalytic activity">
    <reaction evidence="1 8">
        <text>[(1-&gt;4)-alpha-D-glucosyl](n) + phosphate = [(1-&gt;4)-alpha-D-glucosyl](n-1) + alpha-D-glucose 1-phosphate</text>
        <dbReference type="Rhea" id="RHEA:41732"/>
        <dbReference type="Rhea" id="RHEA-COMP:9584"/>
        <dbReference type="Rhea" id="RHEA-COMP:9586"/>
        <dbReference type="ChEBI" id="CHEBI:15444"/>
        <dbReference type="ChEBI" id="CHEBI:43474"/>
        <dbReference type="ChEBI" id="CHEBI:58601"/>
        <dbReference type="EC" id="2.4.1.1"/>
    </reaction>
</comment>
<dbReference type="InterPro" id="IPR000811">
    <property type="entry name" value="Glyco_trans_35"/>
</dbReference>
<comment type="function">
    <text evidence="8">Allosteric enzyme that catalyzes the rate-limiting step in glycogen catabolism, the phosphorolytic cleavage of glycogen to produce glucose-1-phosphate, and plays a central role in maintaining cellular and organismal glucose homeostasis.</text>
</comment>
<dbReference type="Gene3D" id="3.40.50.2000">
    <property type="entry name" value="Glycogen Phosphorylase B"/>
    <property type="match status" value="2"/>
</dbReference>
<evidence type="ECO:0000256" key="1">
    <source>
        <dbReference type="ARBA" id="ARBA00001275"/>
    </source>
</evidence>